<protein>
    <submittedName>
        <fullName evidence="1">Uncharacterized protein</fullName>
    </submittedName>
</protein>
<dbReference type="RefSeq" id="XP_033670045.1">
    <property type="nucleotide sequence ID" value="XM_033812080.1"/>
</dbReference>
<dbReference type="GeneID" id="54565352"/>
<evidence type="ECO:0000313" key="2">
    <source>
        <dbReference type="Proteomes" id="UP000799537"/>
    </source>
</evidence>
<gene>
    <name evidence="1" type="ORF">M409DRAFT_52439</name>
</gene>
<dbReference type="Proteomes" id="UP000799537">
    <property type="component" value="Unassembled WGS sequence"/>
</dbReference>
<name>A0A6A6CUJ7_ZASCE</name>
<accession>A0A6A6CUJ7</accession>
<sequence length="266" mass="29596">MPSACPWSHGRLHWPPSNLTSTIPLEPSLPDPPTDLDIDGMDSHQVSGIDRIQALPQPTSRHPHAQDIIIFQATAAPAATPNVEESRSLKQGEKGVEEIVEGMKVAVEDHSLEEKTGEKAAVEQQPRGGFRSLRERVAEQKARELEEILVEARKEFPWPQVCDIPAELGPVRRLPYAQSCHTIEVLAVTYCGAAMRLANVSLREVLEGGMKGCRLGSHMYTPEGGKLSLEWAERREAYRKRRNSLVVEVGDTVVEREDPEFVDDRS</sequence>
<keyword evidence="2" id="KW-1185">Reference proteome</keyword>
<reference evidence="1" key="1">
    <citation type="journal article" date="2020" name="Stud. Mycol.">
        <title>101 Dothideomycetes genomes: a test case for predicting lifestyles and emergence of pathogens.</title>
        <authorList>
            <person name="Haridas S."/>
            <person name="Albert R."/>
            <person name="Binder M."/>
            <person name="Bloem J."/>
            <person name="Labutti K."/>
            <person name="Salamov A."/>
            <person name="Andreopoulos B."/>
            <person name="Baker S."/>
            <person name="Barry K."/>
            <person name="Bills G."/>
            <person name="Bluhm B."/>
            <person name="Cannon C."/>
            <person name="Castanera R."/>
            <person name="Culley D."/>
            <person name="Daum C."/>
            <person name="Ezra D."/>
            <person name="Gonzalez J."/>
            <person name="Henrissat B."/>
            <person name="Kuo A."/>
            <person name="Liang C."/>
            <person name="Lipzen A."/>
            <person name="Lutzoni F."/>
            <person name="Magnuson J."/>
            <person name="Mondo S."/>
            <person name="Nolan M."/>
            <person name="Ohm R."/>
            <person name="Pangilinan J."/>
            <person name="Park H.-J."/>
            <person name="Ramirez L."/>
            <person name="Alfaro M."/>
            <person name="Sun H."/>
            <person name="Tritt A."/>
            <person name="Yoshinaga Y."/>
            <person name="Zwiers L.-H."/>
            <person name="Turgeon B."/>
            <person name="Goodwin S."/>
            <person name="Spatafora J."/>
            <person name="Crous P."/>
            <person name="Grigoriev I."/>
        </authorList>
    </citation>
    <scope>NUCLEOTIDE SEQUENCE</scope>
    <source>
        <strain evidence="1">ATCC 36951</strain>
    </source>
</reference>
<evidence type="ECO:0000313" key="1">
    <source>
        <dbReference type="EMBL" id="KAF2169156.1"/>
    </source>
</evidence>
<dbReference type="AlphaFoldDB" id="A0A6A6CUJ7"/>
<dbReference type="EMBL" id="ML993588">
    <property type="protein sequence ID" value="KAF2169156.1"/>
    <property type="molecule type" value="Genomic_DNA"/>
</dbReference>
<proteinExistence type="predicted"/>
<organism evidence="1 2">
    <name type="scientific">Zasmidium cellare ATCC 36951</name>
    <dbReference type="NCBI Taxonomy" id="1080233"/>
    <lineage>
        <taxon>Eukaryota</taxon>
        <taxon>Fungi</taxon>
        <taxon>Dikarya</taxon>
        <taxon>Ascomycota</taxon>
        <taxon>Pezizomycotina</taxon>
        <taxon>Dothideomycetes</taxon>
        <taxon>Dothideomycetidae</taxon>
        <taxon>Mycosphaerellales</taxon>
        <taxon>Mycosphaerellaceae</taxon>
        <taxon>Zasmidium</taxon>
    </lineage>
</organism>